<dbReference type="Proteomes" id="UP001165042">
    <property type="component" value="Unassembled WGS sequence"/>
</dbReference>
<dbReference type="InterPro" id="IPR012349">
    <property type="entry name" value="Split_barrel_FMN-bd"/>
</dbReference>
<dbReference type="Pfam" id="PF12900">
    <property type="entry name" value="Pyridox_ox_2"/>
    <property type="match status" value="1"/>
</dbReference>
<keyword evidence="3" id="KW-1185">Reference proteome</keyword>
<feature type="compositionally biased region" description="Low complexity" evidence="1">
    <location>
        <begin position="1"/>
        <end position="17"/>
    </location>
</feature>
<dbReference type="SUPFAM" id="SSF50475">
    <property type="entry name" value="FMN-binding split barrel"/>
    <property type="match status" value="1"/>
</dbReference>
<gene>
    <name evidence="2" type="ORF">Aglo03_54020</name>
</gene>
<dbReference type="Gene3D" id="2.30.110.10">
    <property type="entry name" value="Electron Transport, Fmn-binding Protein, Chain A"/>
    <property type="match status" value="1"/>
</dbReference>
<proteinExistence type="predicted"/>
<feature type="region of interest" description="Disordered" evidence="1">
    <location>
        <begin position="1"/>
        <end position="42"/>
    </location>
</feature>
<reference evidence="2" key="1">
    <citation type="submission" date="2023-02" db="EMBL/GenBank/DDBJ databases">
        <title>Actinokineospora globicatena NBRC 15670.</title>
        <authorList>
            <person name="Ichikawa N."/>
            <person name="Sato H."/>
            <person name="Tonouchi N."/>
        </authorList>
    </citation>
    <scope>NUCLEOTIDE SEQUENCE</scope>
    <source>
        <strain evidence="2">NBRC 15670</strain>
    </source>
</reference>
<dbReference type="RefSeq" id="WP_432705080.1">
    <property type="nucleotide sequence ID" value="NZ_BSSD01000009.1"/>
</dbReference>
<comment type="caution">
    <text evidence="2">The sequence shown here is derived from an EMBL/GenBank/DDBJ whole genome shotgun (WGS) entry which is preliminary data.</text>
</comment>
<accession>A0A9W6QR27</accession>
<feature type="region of interest" description="Disordered" evidence="1">
    <location>
        <begin position="216"/>
        <end position="240"/>
    </location>
</feature>
<protein>
    <recommendedName>
        <fullName evidence="4">Nitroimidazol reductase NimA, pyridoxamine 5'-phosphate oxidase superfamily</fullName>
    </recommendedName>
</protein>
<organism evidence="2 3">
    <name type="scientific">Actinokineospora globicatena</name>
    <dbReference type="NCBI Taxonomy" id="103729"/>
    <lineage>
        <taxon>Bacteria</taxon>
        <taxon>Bacillati</taxon>
        <taxon>Actinomycetota</taxon>
        <taxon>Actinomycetes</taxon>
        <taxon>Pseudonocardiales</taxon>
        <taxon>Pseudonocardiaceae</taxon>
        <taxon>Actinokineospora</taxon>
    </lineage>
</organism>
<evidence type="ECO:0000313" key="2">
    <source>
        <dbReference type="EMBL" id="GLW94586.1"/>
    </source>
</evidence>
<evidence type="ECO:0000256" key="1">
    <source>
        <dbReference type="SAM" id="MobiDB-lite"/>
    </source>
</evidence>
<name>A0A9W6QR27_9PSEU</name>
<evidence type="ECO:0008006" key="4">
    <source>
        <dbReference type="Google" id="ProtNLM"/>
    </source>
</evidence>
<sequence length="240" mass="25079">MTETCLTPPGDTGGPDPSTSPPSPSPLSPTPRSTVKRGAHRSSTDRATLYAVLDAGLICHLSTVVDGSPIVLPTGYGRDGDTLYLHGSTGARSLRAAMSGVEVCVAVTLLDGVVYARSVFHHSMNYRSAVIHGTAVQVTDAETKLHGLRVLTEHMAPGSWDHARPPTQKELAATAVLTLDLTEAAVKTRTGAPGDDEEDVTANIAWAGVLPLRQTWGTPEPDSDLPQPAHITARAASGPL</sequence>
<dbReference type="EMBL" id="BSSD01000009">
    <property type="protein sequence ID" value="GLW94586.1"/>
    <property type="molecule type" value="Genomic_DNA"/>
</dbReference>
<dbReference type="InterPro" id="IPR024747">
    <property type="entry name" value="Pyridox_Oxase-rel"/>
</dbReference>
<dbReference type="PANTHER" id="PTHR34071">
    <property type="entry name" value="5-NITROIMIDAZOLE ANTIBIOTICS RESISTANCE PROTEIN, NIMA-FAMILY-RELATED PROTEIN-RELATED"/>
    <property type="match status" value="1"/>
</dbReference>
<dbReference type="AlphaFoldDB" id="A0A9W6QR27"/>
<feature type="compositionally biased region" description="Pro residues" evidence="1">
    <location>
        <begin position="18"/>
        <end position="29"/>
    </location>
</feature>
<dbReference type="PANTHER" id="PTHR34071:SF2">
    <property type="entry name" value="FLAVIN-NUCLEOTIDE-BINDING PROTEIN"/>
    <property type="match status" value="1"/>
</dbReference>
<evidence type="ECO:0000313" key="3">
    <source>
        <dbReference type="Proteomes" id="UP001165042"/>
    </source>
</evidence>